<organism evidence="5 6">
    <name type="scientific">Alteromonas aestuariivivens</name>
    <dbReference type="NCBI Taxonomy" id="1938339"/>
    <lineage>
        <taxon>Bacteria</taxon>
        <taxon>Pseudomonadati</taxon>
        <taxon>Pseudomonadota</taxon>
        <taxon>Gammaproteobacteria</taxon>
        <taxon>Alteromonadales</taxon>
        <taxon>Alteromonadaceae</taxon>
        <taxon>Alteromonas/Salinimonas group</taxon>
        <taxon>Alteromonas</taxon>
    </lineage>
</organism>
<dbReference type="CDD" id="cd16323">
    <property type="entry name" value="Syd"/>
    <property type="match status" value="1"/>
</dbReference>
<dbReference type="InterPro" id="IPR038228">
    <property type="entry name" value="Syd_sf"/>
</dbReference>
<gene>
    <name evidence="4" type="primary">syd</name>
    <name evidence="5" type="ORF">DXV75_14305</name>
</gene>
<protein>
    <recommendedName>
        <fullName evidence="4">Protein Syd</fullName>
    </recommendedName>
</protein>
<keyword evidence="6" id="KW-1185">Reference proteome</keyword>
<dbReference type="NCBIfam" id="NF003439">
    <property type="entry name" value="PRK04968.1"/>
    <property type="match status" value="1"/>
</dbReference>
<accession>A0A3D8M4B0</accession>
<dbReference type="EMBL" id="QRHA01000011">
    <property type="protein sequence ID" value="RDV24385.1"/>
    <property type="molecule type" value="Genomic_DNA"/>
</dbReference>
<name>A0A3D8M4B0_9ALTE</name>
<dbReference type="HAMAP" id="MF_01104">
    <property type="entry name" value="Syd"/>
    <property type="match status" value="1"/>
</dbReference>
<reference evidence="6" key="1">
    <citation type="submission" date="2018-08" db="EMBL/GenBank/DDBJ databases">
        <authorList>
            <person name="Zhang J."/>
            <person name="Du Z.-J."/>
        </authorList>
    </citation>
    <scope>NUCLEOTIDE SEQUENCE [LARGE SCALE GENOMIC DNA]</scope>
    <source>
        <strain evidence="6">KCTC 52655</strain>
    </source>
</reference>
<evidence type="ECO:0000256" key="1">
    <source>
        <dbReference type="ARBA" id="ARBA00022475"/>
    </source>
</evidence>
<comment type="subcellular location">
    <subcellularLocation>
        <location evidence="4">Cell inner membrane</location>
        <topology evidence="4">Peripheral membrane protein</topology>
        <orientation evidence="4">Cytoplasmic side</orientation>
    </subcellularLocation>
    <text evidence="4">Loosely associated with the cytoplasmic side of the inner membrane, probably via SecY.</text>
</comment>
<comment type="function">
    <text evidence="4">Interacts with the SecY protein in vivo. May bind preferentially to an uncomplexed state of SecY, thus functioning either as a chelating agent for excess SecY in the cell or as a regulatory factor that negatively controls the translocase function.</text>
</comment>
<evidence type="ECO:0000256" key="3">
    <source>
        <dbReference type="ARBA" id="ARBA00023136"/>
    </source>
</evidence>
<evidence type="ECO:0000313" key="6">
    <source>
        <dbReference type="Proteomes" id="UP000256561"/>
    </source>
</evidence>
<comment type="similarity">
    <text evidence="4">Belongs to the Syd family.</text>
</comment>
<dbReference type="Pfam" id="PF07348">
    <property type="entry name" value="Syd"/>
    <property type="match status" value="1"/>
</dbReference>
<keyword evidence="2 4" id="KW-0997">Cell inner membrane</keyword>
<dbReference type="InterPro" id="IPR009948">
    <property type="entry name" value="Syd"/>
</dbReference>
<proteinExistence type="inferred from homology"/>
<dbReference type="OrthoDB" id="5599437at2"/>
<keyword evidence="3 4" id="KW-0472">Membrane</keyword>
<dbReference type="Gene3D" id="3.40.1580.20">
    <property type="entry name" value="Syd protein"/>
    <property type="match status" value="1"/>
</dbReference>
<evidence type="ECO:0000256" key="2">
    <source>
        <dbReference type="ARBA" id="ARBA00022519"/>
    </source>
</evidence>
<evidence type="ECO:0000313" key="5">
    <source>
        <dbReference type="EMBL" id="RDV24385.1"/>
    </source>
</evidence>
<keyword evidence="1 4" id="KW-1003">Cell membrane</keyword>
<sequence length="183" mass="20777">MSNLIETQLSHFIEQYLCQAEQLENVLYTAYDPDWPSPCYQSDGEAGELVAWRPVKQTEACSFGDLEQALEMTLNEQFCCYFTLYFSENLPARAEQGKCELLQVWNAADFERLQENLVGHVLMKRRLQQPPTLFFALTDRDDFILSVDNATGEVVLEQVGKRPVDVLAPDLATFLSGLVPCVD</sequence>
<dbReference type="Proteomes" id="UP000256561">
    <property type="component" value="Unassembled WGS sequence"/>
</dbReference>
<dbReference type="GO" id="GO:0009898">
    <property type="term" value="C:cytoplasmic side of plasma membrane"/>
    <property type="evidence" value="ECO:0007669"/>
    <property type="project" value="InterPro"/>
</dbReference>
<comment type="caution">
    <text evidence="5">The sequence shown here is derived from an EMBL/GenBank/DDBJ whole genome shotgun (WGS) entry which is preliminary data.</text>
</comment>
<dbReference type="RefSeq" id="WP_115594112.1">
    <property type="nucleotide sequence ID" value="NZ_QRHA01000011.1"/>
</dbReference>
<dbReference type="AlphaFoldDB" id="A0A3D8M4B0"/>
<evidence type="ECO:0000256" key="4">
    <source>
        <dbReference type="HAMAP-Rule" id="MF_01104"/>
    </source>
</evidence>